<evidence type="ECO:0000256" key="11">
    <source>
        <dbReference type="SAM" id="MobiDB-lite"/>
    </source>
</evidence>
<evidence type="ECO:0000256" key="9">
    <source>
        <dbReference type="ARBA" id="ARBA00023175"/>
    </source>
</evidence>
<dbReference type="GO" id="GO:0005874">
    <property type="term" value="C:microtubule"/>
    <property type="evidence" value="ECO:0007669"/>
    <property type="project" value="UniProtKB-KW"/>
</dbReference>
<keyword evidence="4" id="KW-0963">Cytoplasm</keyword>
<feature type="compositionally biased region" description="Polar residues" evidence="11">
    <location>
        <begin position="517"/>
        <end position="532"/>
    </location>
</feature>
<organism evidence="12 13">
    <name type="scientific">Hypholoma sublateritium (strain FD-334 SS-4)</name>
    <dbReference type="NCBI Taxonomy" id="945553"/>
    <lineage>
        <taxon>Eukaryota</taxon>
        <taxon>Fungi</taxon>
        <taxon>Dikarya</taxon>
        <taxon>Basidiomycota</taxon>
        <taxon>Agaricomycotina</taxon>
        <taxon>Agaricomycetes</taxon>
        <taxon>Agaricomycetidae</taxon>
        <taxon>Agaricales</taxon>
        <taxon>Agaricineae</taxon>
        <taxon>Strophariaceae</taxon>
        <taxon>Hypholoma</taxon>
    </lineage>
</organism>
<dbReference type="SUPFAM" id="SSF52540">
    <property type="entry name" value="P-loop containing nucleoside triphosphate hydrolases"/>
    <property type="match status" value="1"/>
</dbReference>
<dbReference type="STRING" id="945553.A0A0D2N021"/>
<feature type="compositionally biased region" description="Low complexity" evidence="11">
    <location>
        <begin position="495"/>
        <end position="516"/>
    </location>
</feature>
<dbReference type="PANTHER" id="PTHR12688:SF0">
    <property type="entry name" value="DYNEIN LIGHT INTERMEDIATE CHAIN"/>
    <property type="match status" value="1"/>
</dbReference>
<evidence type="ECO:0000256" key="4">
    <source>
        <dbReference type="ARBA" id="ARBA00022490"/>
    </source>
</evidence>
<comment type="subcellular location">
    <subcellularLocation>
        <location evidence="1">Cytoplasm</location>
        <location evidence="1">Cytoskeleton</location>
    </subcellularLocation>
</comment>
<dbReference type="GO" id="GO:0045504">
    <property type="term" value="F:dynein heavy chain binding"/>
    <property type="evidence" value="ECO:0007669"/>
    <property type="project" value="TreeGrafter"/>
</dbReference>
<keyword evidence="13" id="KW-1185">Reference proteome</keyword>
<evidence type="ECO:0000256" key="10">
    <source>
        <dbReference type="ARBA" id="ARBA00023212"/>
    </source>
</evidence>
<dbReference type="Pfam" id="PF05783">
    <property type="entry name" value="DLIC"/>
    <property type="match status" value="2"/>
</dbReference>
<dbReference type="OrthoDB" id="27603at2759"/>
<dbReference type="EMBL" id="KN817518">
    <property type="protein sequence ID" value="KJA29728.1"/>
    <property type="molecule type" value="Genomic_DNA"/>
</dbReference>
<evidence type="ECO:0000256" key="3">
    <source>
        <dbReference type="ARBA" id="ARBA00022448"/>
    </source>
</evidence>
<reference evidence="13" key="1">
    <citation type="submission" date="2014-04" db="EMBL/GenBank/DDBJ databases">
        <title>Evolutionary Origins and Diversification of the Mycorrhizal Mutualists.</title>
        <authorList>
            <consortium name="DOE Joint Genome Institute"/>
            <consortium name="Mycorrhizal Genomics Consortium"/>
            <person name="Kohler A."/>
            <person name="Kuo A."/>
            <person name="Nagy L.G."/>
            <person name="Floudas D."/>
            <person name="Copeland A."/>
            <person name="Barry K.W."/>
            <person name="Cichocki N."/>
            <person name="Veneault-Fourrey C."/>
            <person name="LaButti K."/>
            <person name="Lindquist E.A."/>
            <person name="Lipzen A."/>
            <person name="Lundell T."/>
            <person name="Morin E."/>
            <person name="Murat C."/>
            <person name="Riley R."/>
            <person name="Ohm R."/>
            <person name="Sun H."/>
            <person name="Tunlid A."/>
            <person name="Henrissat B."/>
            <person name="Grigoriev I.V."/>
            <person name="Hibbett D.S."/>
            <person name="Martin F."/>
        </authorList>
    </citation>
    <scope>NUCLEOTIDE SEQUENCE [LARGE SCALE GENOMIC DNA]</scope>
    <source>
        <strain evidence="13">FD-334 SS-4</strain>
    </source>
</reference>
<dbReference type="GO" id="GO:0005868">
    <property type="term" value="C:cytoplasmic dynein complex"/>
    <property type="evidence" value="ECO:0007669"/>
    <property type="project" value="InterPro"/>
</dbReference>
<evidence type="ECO:0000256" key="5">
    <source>
        <dbReference type="ARBA" id="ARBA00022701"/>
    </source>
</evidence>
<dbReference type="OMA" id="WTRPWSF"/>
<evidence type="ECO:0000256" key="2">
    <source>
        <dbReference type="ARBA" id="ARBA00006831"/>
    </source>
</evidence>
<evidence type="ECO:0008006" key="14">
    <source>
        <dbReference type="Google" id="ProtNLM"/>
    </source>
</evidence>
<accession>A0A0D2N021</accession>
<comment type="similarity">
    <text evidence="2">Belongs to the dynein light intermediate chain family.</text>
</comment>
<dbReference type="GO" id="GO:0035974">
    <property type="term" value="C:meiotic spindle pole body"/>
    <property type="evidence" value="ECO:0007669"/>
    <property type="project" value="TreeGrafter"/>
</dbReference>
<dbReference type="AlphaFoldDB" id="A0A0D2N021"/>
<sequence length="562" mass="59739">MEISRSSTPEAPPQDLWSSILDSVSSSRSIPSKQILILGQPSSGKSAIASALLHKPISEEQKDDQRTDFAIGYDFADVRDEADEDTLARLSVYTVPSAAASYTALLPHFLPPRSSLLQTLVVIVLDWTRPWTFVEELETWLSWVEQWSKGDGSRELEITREESRERLQAHLQHYTEPSAEPLPAANSTLSSTILPLGPGTLTHNSAGVSIIVACTKADLIDDGNDMAAGTSGMGSMVKGKGGEWEERTDGVMQVLRTICLKYGAALFYTTPLPTNLQVLRQYALHILFMPPAPSPAMASGSEVQAPTRNLFPFTHKPNTLDRDRIVVPAGWDSWGKIGVLRDGFDAKMWGEAWERDLEAEEGQAGETGAKKAYANLVPDQGSKPPPLPPFNNPTPEQTFLAKNYDEKKAERDPRGAFRNPQDFAGGAAAGIVGPLGSSSFSLPNVERAMSEMETGMGGPSLNASIAGRPTPRTAAPVGRPPGLAALASTGPAGIAGSRSPVSPSPGGVSPNPGAAGQTQHEVLQNFFQSLLSTKDRAAGSARSSPVKPGPNGSANGATEEGS</sequence>
<name>A0A0D2N021_HYPSF</name>
<keyword evidence="9" id="KW-0505">Motor protein</keyword>
<evidence type="ECO:0000256" key="6">
    <source>
        <dbReference type="ARBA" id="ARBA00022741"/>
    </source>
</evidence>
<dbReference type="GO" id="GO:0005524">
    <property type="term" value="F:ATP binding"/>
    <property type="evidence" value="ECO:0007669"/>
    <property type="project" value="UniProtKB-KW"/>
</dbReference>
<dbReference type="InterPro" id="IPR008467">
    <property type="entry name" value="Dynein1_light_intermed_chain"/>
</dbReference>
<evidence type="ECO:0000313" key="13">
    <source>
        <dbReference type="Proteomes" id="UP000054270"/>
    </source>
</evidence>
<feature type="region of interest" description="Disordered" evidence="11">
    <location>
        <begin position="463"/>
        <end position="562"/>
    </location>
</feature>
<feature type="region of interest" description="Disordered" evidence="11">
    <location>
        <begin position="376"/>
        <end position="396"/>
    </location>
</feature>
<protein>
    <recommendedName>
        <fullName evidence="14">Dynein light intermediate chain</fullName>
    </recommendedName>
</protein>
<evidence type="ECO:0000256" key="1">
    <source>
        <dbReference type="ARBA" id="ARBA00004245"/>
    </source>
</evidence>
<feature type="compositionally biased region" description="Pro residues" evidence="11">
    <location>
        <begin position="383"/>
        <end position="392"/>
    </location>
</feature>
<dbReference type="Proteomes" id="UP000054270">
    <property type="component" value="Unassembled WGS sequence"/>
</dbReference>
<dbReference type="Gene3D" id="3.40.50.300">
    <property type="entry name" value="P-loop containing nucleotide triphosphate hydrolases"/>
    <property type="match status" value="1"/>
</dbReference>
<dbReference type="GO" id="GO:0007018">
    <property type="term" value="P:microtubule-based movement"/>
    <property type="evidence" value="ECO:0007669"/>
    <property type="project" value="InterPro"/>
</dbReference>
<gene>
    <name evidence="12" type="ORF">HYPSUDRAFT_81379</name>
</gene>
<evidence type="ECO:0000256" key="7">
    <source>
        <dbReference type="ARBA" id="ARBA00022840"/>
    </source>
</evidence>
<keyword evidence="7" id="KW-0067">ATP-binding</keyword>
<dbReference type="PANTHER" id="PTHR12688">
    <property type="entry name" value="DYNEIN LIGHT INTERMEDIATE CHAIN"/>
    <property type="match status" value="1"/>
</dbReference>
<keyword evidence="8" id="KW-0243">Dynein</keyword>
<proteinExistence type="inferred from homology"/>
<dbReference type="InterPro" id="IPR022780">
    <property type="entry name" value="Dynein_light_int_chain"/>
</dbReference>
<dbReference type="InterPro" id="IPR027417">
    <property type="entry name" value="P-loop_NTPase"/>
</dbReference>
<evidence type="ECO:0000313" key="12">
    <source>
        <dbReference type="EMBL" id="KJA29728.1"/>
    </source>
</evidence>
<dbReference type="GO" id="GO:0000226">
    <property type="term" value="P:microtubule cytoskeleton organization"/>
    <property type="evidence" value="ECO:0007669"/>
    <property type="project" value="TreeGrafter"/>
</dbReference>
<evidence type="ECO:0000256" key="8">
    <source>
        <dbReference type="ARBA" id="ARBA00023017"/>
    </source>
</evidence>
<keyword evidence="10" id="KW-0206">Cytoskeleton</keyword>
<keyword evidence="3" id="KW-0813">Transport</keyword>
<keyword evidence="6" id="KW-0547">Nucleotide-binding</keyword>
<keyword evidence="5" id="KW-0493">Microtubule</keyword>